<reference evidence="1 2" key="1">
    <citation type="submission" date="2016-10" db="EMBL/GenBank/DDBJ databases">
        <authorList>
            <person name="de Groot N.N."/>
        </authorList>
    </citation>
    <scope>NUCLEOTIDE SEQUENCE [LARGE SCALE GENOMIC DNA]</scope>
    <source>
        <strain evidence="1 2">CGMCC 1.10434</strain>
    </source>
</reference>
<gene>
    <name evidence="1" type="ORF">SAMN04488134_101764</name>
</gene>
<protein>
    <submittedName>
        <fullName evidence="1">Uncharacterized protein</fullName>
    </submittedName>
</protein>
<dbReference type="EMBL" id="FODJ01000001">
    <property type="protein sequence ID" value="SEN73256.1"/>
    <property type="molecule type" value="Genomic_DNA"/>
</dbReference>
<sequence>MSLIIMQAVMQSNNGFKIYERGLQYQSILGYSGGNAEANFRGDSLQCIFTSGAPIAFFYLANPINTNAFSRVFIDWQYNVAAGDNGPWIGISASGGNEPWNYQNIYFGRDEWGYSRRLDSFDLPSQGNRYLSFGLKHEFALSSAELNIFRIYLK</sequence>
<accession>A0A1H8IYY4</accession>
<keyword evidence="2" id="KW-1185">Reference proteome</keyword>
<name>A0A1H8IYY4_9BACI</name>
<evidence type="ECO:0000313" key="1">
    <source>
        <dbReference type="EMBL" id="SEN73256.1"/>
    </source>
</evidence>
<organism evidence="1 2">
    <name type="scientific">Amphibacillus marinus</name>
    <dbReference type="NCBI Taxonomy" id="872970"/>
    <lineage>
        <taxon>Bacteria</taxon>
        <taxon>Bacillati</taxon>
        <taxon>Bacillota</taxon>
        <taxon>Bacilli</taxon>
        <taxon>Bacillales</taxon>
        <taxon>Bacillaceae</taxon>
        <taxon>Amphibacillus</taxon>
    </lineage>
</organism>
<dbReference type="AlphaFoldDB" id="A0A1H8IYY4"/>
<dbReference type="STRING" id="872970.SAMN04488134_101764"/>
<proteinExistence type="predicted"/>
<dbReference type="Proteomes" id="UP000199300">
    <property type="component" value="Unassembled WGS sequence"/>
</dbReference>
<dbReference type="RefSeq" id="WP_091494946.1">
    <property type="nucleotide sequence ID" value="NZ_FODJ01000001.1"/>
</dbReference>
<evidence type="ECO:0000313" key="2">
    <source>
        <dbReference type="Proteomes" id="UP000199300"/>
    </source>
</evidence>